<accession>M2B562</accession>
<evidence type="ECO:0000313" key="1">
    <source>
        <dbReference type="EMBL" id="EMB19997.1"/>
    </source>
</evidence>
<dbReference type="Proteomes" id="UP000016183">
    <property type="component" value="Unassembled WGS sequence"/>
</dbReference>
<evidence type="ECO:0000313" key="2">
    <source>
        <dbReference type="Proteomes" id="UP000016183"/>
    </source>
</evidence>
<dbReference type="HOGENOM" id="CLU_149290_1_1_12"/>
<gene>
    <name evidence="1" type="ORF">HMPREF9733_02553</name>
</gene>
<dbReference type="OrthoDB" id="361682at2"/>
<dbReference type="Pfam" id="PF04365">
    <property type="entry name" value="BrnT_toxin"/>
    <property type="match status" value="1"/>
</dbReference>
<name>M2B562_TREDN</name>
<organism evidence="1 2">
    <name type="scientific">Treponema denticola SP33</name>
    <dbReference type="NCBI Taxonomy" id="999437"/>
    <lineage>
        <taxon>Bacteria</taxon>
        <taxon>Pseudomonadati</taxon>
        <taxon>Spirochaetota</taxon>
        <taxon>Spirochaetia</taxon>
        <taxon>Spirochaetales</taxon>
        <taxon>Treponemataceae</taxon>
        <taxon>Treponema</taxon>
    </lineage>
</organism>
<evidence type="ECO:0008006" key="3">
    <source>
        <dbReference type="Google" id="ProtNLM"/>
    </source>
</evidence>
<reference evidence="1 2" key="1">
    <citation type="submission" date="2012-01" db="EMBL/GenBank/DDBJ databases">
        <title>The Genome Sequence of Treponema denticola SP33.</title>
        <authorList>
            <consortium name="The Broad Institute Genome Sequencing Platform"/>
            <person name="Earl A."/>
            <person name="Ward D."/>
            <person name="Feldgarden M."/>
            <person name="Gevers D."/>
            <person name="Blanton J.M."/>
            <person name="Fenno C.J."/>
            <person name="Baranova O.V."/>
            <person name="Mathney J."/>
            <person name="Dewhirst F.E."/>
            <person name="Izard J."/>
            <person name="Young S.K."/>
            <person name="Zeng Q."/>
            <person name="Gargeya S."/>
            <person name="Fitzgerald M."/>
            <person name="Haas B."/>
            <person name="Abouelleil A."/>
            <person name="Alvarado L."/>
            <person name="Arachchi H.M."/>
            <person name="Berlin A."/>
            <person name="Chapman S.B."/>
            <person name="Gearin G."/>
            <person name="Goldberg J."/>
            <person name="Griggs A."/>
            <person name="Gujja S."/>
            <person name="Hansen M."/>
            <person name="Heiman D."/>
            <person name="Howarth C."/>
            <person name="Larimer J."/>
            <person name="Lui A."/>
            <person name="MacDonald P.J.P."/>
            <person name="McCowen C."/>
            <person name="Montmayeur A."/>
            <person name="Murphy C."/>
            <person name="Neiman D."/>
            <person name="Pearson M."/>
            <person name="Priest M."/>
            <person name="Roberts A."/>
            <person name="Saif S."/>
            <person name="Shea T."/>
            <person name="Sisk P."/>
            <person name="Stolte C."/>
            <person name="Sykes S."/>
            <person name="Wortman J."/>
            <person name="Nusbaum C."/>
            <person name="Birren B."/>
        </authorList>
    </citation>
    <scope>NUCLEOTIDE SEQUENCE [LARGE SCALE GENOMIC DNA]</scope>
    <source>
        <strain evidence="1 2">SP33</strain>
    </source>
</reference>
<dbReference type="InterPro" id="IPR038573">
    <property type="entry name" value="BrnT_sf"/>
</dbReference>
<dbReference type="EMBL" id="AGDZ01000037">
    <property type="protein sequence ID" value="EMB19997.1"/>
    <property type="molecule type" value="Genomic_DNA"/>
</dbReference>
<comment type="caution">
    <text evidence="1">The sequence shown here is derived from an EMBL/GenBank/DDBJ whole genome shotgun (WGS) entry which is preliminary data.</text>
</comment>
<protein>
    <recommendedName>
        <fullName evidence="3">BrnT family toxin</fullName>
    </recommendedName>
</protein>
<sequence>MTESSGRFEWDNEKNNINIKKHGIDFAEILPIFDDPYFYEIYDINHSVEEERFVGIGTVDGILVVVVCYTERGKIRLISARRATRLEKEVYYEKRKTING</sequence>
<dbReference type="InterPro" id="IPR007460">
    <property type="entry name" value="BrnT_toxin"/>
</dbReference>
<dbReference type="Gene3D" id="3.10.450.530">
    <property type="entry name" value="Ribonuclease toxin, BrnT, of type II toxin-antitoxin system"/>
    <property type="match status" value="1"/>
</dbReference>
<proteinExistence type="predicted"/>
<dbReference type="RefSeq" id="WP_010697573.1">
    <property type="nucleotide sequence ID" value="NZ_KB442454.1"/>
</dbReference>
<dbReference type="PATRIC" id="fig|999437.3.peg.2633"/>
<dbReference type="AlphaFoldDB" id="M2B562"/>